<dbReference type="Gene3D" id="2.60.120.260">
    <property type="entry name" value="Galactose-binding domain-like"/>
    <property type="match status" value="1"/>
</dbReference>
<gene>
    <name evidence="4" type="ORF">ABE541_20385</name>
</gene>
<reference evidence="4 5" key="1">
    <citation type="submission" date="2024-04" db="EMBL/GenBank/DDBJ databases">
        <title>WGS of bacteria from Torrens River.</title>
        <authorList>
            <person name="Wyrsch E.R."/>
            <person name="Drigo B."/>
        </authorList>
    </citation>
    <scope>NUCLEOTIDE SEQUENCE [LARGE SCALE GENOMIC DNA]</scope>
    <source>
        <strain evidence="4 5">TWI391</strain>
    </source>
</reference>
<dbReference type="Pfam" id="PF00722">
    <property type="entry name" value="Glyco_hydro_16"/>
    <property type="match status" value="1"/>
</dbReference>
<dbReference type="PANTHER" id="PTHR10963">
    <property type="entry name" value="GLYCOSYL HYDROLASE-RELATED"/>
    <property type="match status" value="1"/>
</dbReference>
<dbReference type="InterPro" id="IPR013320">
    <property type="entry name" value="ConA-like_dom_sf"/>
</dbReference>
<name>A0ABV0C078_9SPHI</name>
<dbReference type="Gene3D" id="2.60.120.200">
    <property type="match status" value="1"/>
</dbReference>
<comment type="similarity">
    <text evidence="1">Belongs to the glycosyl hydrolase 16 family.</text>
</comment>
<dbReference type="SUPFAM" id="SSF49899">
    <property type="entry name" value="Concanavalin A-like lectins/glucanases"/>
    <property type="match status" value="1"/>
</dbReference>
<dbReference type="Proteomes" id="UP001409291">
    <property type="component" value="Unassembled WGS sequence"/>
</dbReference>
<dbReference type="InterPro" id="IPR008979">
    <property type="entry name" value="Galactose-bd-like_sf"/>
</dbReference>
<evidence type="ECO:0000256" key="2">
    <source>
        <dbReference type="ARBA" id="ARBA00022801"/>
    </source>
</evidence>
<dbReference type="InterPro" id="IPR003305">
    <property type="entry name" value="CenC_carb-bd"/>
</dbReference>
<dbReference type="PROSITE" id="PS51762">
    <property type="entry name" value="GH16_2"/>
    <property type="match status" value="1"/>
</dbReference>
<evidence type="ECO:0000313" key="4">
    <source>
        <dbReference type="EMBL" id="MEN5379638.1"/>
    </source>
</evidence>
<dbReference type="CDD" id="cd08023">
    <property type="entry name" value="GH16_laminarinase_like"/>
    <property type="match status" value="1"/>
</dbReference>
<evidence type="ECO:0000256" key="1">
    <source>
        <dbReference type="ARBA" id="ARBA00006865"/>
    </source>
</evidence>
<dbReference type="InterPro" id="IPR000757">
    <property type="entry name" value="Beta-glucanase-like"/>
</dbReference>
<evidence type="ECO:0000259" key="3">
    <source>
        <dbReference type="PROSITE" id="PS51762"/>
    </source>
</evidence>
<dbReference type="SUPFAM" id="SSF49785">
    <property type="entry name" value="Galactose-binding domain-like"/>
    <property type="match status" value="1"/>
</dbReference>
<proteinExistence type="inferred from homology"/>
<keyword evidence="5" id="KW-1185">Reference proteome</keyword>
<comment type="caution">
    <text evidence="4">The sequence shown here is derived from an EMBL/GenBank/DDBJ whole genome shotgun (WGS) entry which is preliminary data.</text>
</comment>
<dbReference type="Pfam" id="PF02018">
    <property type="entry name" value="CBM_4_9"/>
    <property type="match status" value="1"/>
</dbReference>
<keyword evidence="2" id="KW-0378">Hydrolase</keyword>
<evidence type="ECO:0000313" key="5">
    <source>
        <dbReference type="Proteomes" id="UP001409291"/>
    </source>
</evidence>
<protein>
    <submittedName>
        <fullName evidence="4">Family 16 glycosylhydrolase</fullName>
    </submittedName>
</protein>
<sequence>MNRKTLNFMAAGSLLAVCSMHISCSKEHVNQSTDQLLNVSKTKAVGITASVQSLSDYELIWSDEFNTVGGFDDSKWSYAERGTVAWNKYMTHTPDYVSQDGNNLVLRMDNAVIPTDPVPYHSGGVKSQSKFSMTFGKVEVRAKFTQGRGSWPAIWMMPEPATAYAGWPGCGEIDIMEHVNNEMVVHQSVHNATVTGSGGGTSATHSTSYNAADYNIYGLEWSPNALKFFVNNTLQYTYTKATGATWQQWPFDVPFYLILNQAGGAGWPGAITNADLPFNMQVDYVRVYNLPIFYNGGFETGTLSPWTSWGGNAAIVSSNMRTGLKCIQLTGGANAVEQYLTGLQPNATYRFSGYGKVAAAGQQVLLGVKGYGGAAVDAAFNTTSYSNNSVTFTTGATQTTATLYFYKAGTGTVYGDDFTLEKL</sequence>
<feature type="domain" description="GH16" evidence="3">
    <location>
        <begin position="59"/>
        <end position="293"/>
    </location>
</feature>
<organism evidence="4 5">
    <name type="scientific">Sphingobacterium kitahiroshimense</name>
    <dbReference type="NCBI Taxonomy" id="470446"/>
    <lineage>
        <taxon>Bacteria</taxon>
        <taxon>Pseudomonadati</taxon>
        <taxon>Bacteroidota</taxon>
        <taxon>Sphingobacteriia</taxon>
        <taxon>Sphingobacteriales</taxon>
        <taxon>Sphingobacteriaceae</taxon>
        <taxon>Sphingobacterium</taxon>
    </lineage>
</organism>
<dbReference type="EMBL" id="JBDJNQ010000011">
    <property type="protein sequence ID" value="MEN5379638.1"/>
    <property type="molecule type" value="Genomic_DNA"/>
</dbReference>
<dbReference type="RefSeq" id="WP_346582496.1">
    <property type="nucleotide sequence ID" value="NZ_JBDJNQ010000011.1"/>
</dbReference>
<accession>A0ABV0C078</accession>
<dbReference type="InterPro" id="IPR050546">
    <property type="entry name" value="Glycosyl_Hydrlase_16"/>
</dbReference>
<dbReference type="PANTHER" id="PTHR10963:SF55">
    <property type="entry name" value="GLYCOSIDE HYDROLASE FAMILY 16 PROTEIN"/>
    <property type="match status" value="1"/>
</dbReference>